<sequence length="173" mass="18269">MDQSTLNTLGRHLQAMRQAKGLSLSQLAAGAGIAKSNLSRLEQGNGNPTLDTIWRLAMQLNVPFGALVHPLSGSVGEAGVEVKLIDQGKDKPNVDAYWMSIAPGTHRQAEAHATGTQETITLISGSLEAGLLDEATCLSPGQSVTFAADKPHVYKTGKDWATCLITIVYTGNT</sequence>
<dbReference type="InterPro" id="IPR011051">
    <property type="entry name" value="RmlC_Cupin_sf"/>
</dbReference>
<dbReference type="InterPro" id="IPR050807">
    <property type="entry name" value="TransReg_Diox_bact_type"/>
</dbReference>
<keyword evidence="1" id="KW-0238">DNA-binding</keyword>
<dbReference type="PANTHER" id="PTHR46797:SF1">
    <property type="entry name" value="METHYLPHOSPHONATE SYNTHASE"/>
    <property type="match status" value="1"/>
</dbReference>
<dbReference type="InterPro" id="IPR014710">
    <property type="entry name" value="RmlC-like_jellyroll"/>
</dbReference>
<organism evidence="3 4">
    <name type="scientific">Marisediminitalea aggregata</name>
    <dbReference type="NCBI Taxonomy" id="634436"/>
    <lineage>
        <taxon>Bacteria</taxon>
        <taxon>Pseudomonadati</taxon>
        <taxon>Pseudomonadota</taxon>
        <taxon>Gammaproteobacteria</taxon>
        <taxon>Alteromonadales</taxon>
        <taxon>Alteromonadaceae</taxon>
        <taxon>Marisediminitalea</taxon>
    </lineage>
</organism>
<dbReference type="InterPro" id="IPR001387">
    <property type="entry name" value="Cro/C1-type_HTH"/>
</dbReference>
<dbReference type="InterPro" id="IPR010982">
    <property type="entry name" value="Lambda_DNA-bd_dom_sf"/>
</dbReference>
<dbReference type="CDD" id="cd02209">
    <property type="entry name" value="cupin_XRE_C"/>
    <property type="match status" value="1"/>
</dbReference>
<dbReference type="OrthoDB" id="9792093at2"/>
<gene>
    <name evidence="3" type="ORF">SAMN05216361_3874</name>
</gene>
<evidence type="ECO:0000256" key="1">
    <source>
        <dbReference type="ARBA" id="ARBA00023125"/>
    </source>
</evidence>
<dbReference type="EMBL" id="FQWD01000006">
    <property type="protein sequence ID" value="SHH12695.1"/>
    <property type="molecule type" value="Genomic_DNA"/>
</dbReference>
<reference evidence="4" key="1">
    <citation type="submission" date="2016-11" db="EMBL/GenBank/DDBJ databases">
        <authorList>
            <person name="Varghese N."/>
            <person name="Submissions S."/>
        </authorList>
    </citation>
    <scope>NUCLEOTIDE SEQUENCE [LARGE SCALE GENOMIC DNA]</scope>
    <source>
        <strain evidence="4">CGMCC 1.8995</strain>
    </source>
</reference>
<dbReference type="SUPFAM" id="SSF47413">
    <property type="entry name" value="lambda repressor-like DNA-binding domains"/>
    <property type="match status" value="1"/>
</dbReference>
<accession>A0A1M5QEV0</accession>
<proteinExistence type="predicted"/>
<evidence type="ECO:0000313" key="3">
    <source>
        <dbReference type="EMBL" id="SHH12695.1"/>
    </source>
</evidence>
<dbReference type="GO" id="GO:0005829">
    <property type="term" value="C:cytosol"/>
    <property type="evidence" value="ECO:0007669"/>
    <property type="project" value="TreeGrafter"/>
</dbReference>
<dbReference type="STRING" id="634436.SAMN05216361_3874"/>
<feature type="domain" description="HTH cro/C1-type" evidence="2">
    <location>
        <begin position="13"/>
        <end position="67"/>
    </location>
</feature>
<dbReference type="Pfam" id="PF01381">
    <property type="entry name" value="HTH_3"/>
    <property type="match status" value="1"/>
</dbReference>
<dbReference type="Gene3D" id="1.10.260.40">
    <property type="entry name" value="lambda repressor-like DNA-binding domains"/>
    <property type="match status" value="1"/>
</dbReference>
<evidence type="ECO:0000259" key="2">
    <source>
        <dbReference type="PROSITE" id="PS50943"/>
    </source>
</evidence>
<dbReference type="GO" id="GO:0003677">
    <property type="term" value="F:DNA binding"/>
    <property type="evidence" value="ECO:0007669"/>
    <property type="project" value="UniProtKB-KW"/>
</dbReference>
<keyword evidence="4" id="KW-1185">Reference proteome</keyword>
<evidence type="ECO:0000313" key="4">
    <source>
        <dbReference type="Proteomes" id="UP000184520"/>
    </source>
</evidence>
<dbReference type="GO" id="GO:0003700">
    <property type="term" value="F:DNA-binding transcription factor activity"/>
    <property type="evidence" value="ECO:0007669"/>
    <property type="project" value="TreeGrafter"/>
</dbReference>
<dbReference type="Proteomes" id="UP000184520">
    <property type="component" value="Unassembled WGS sequence"/>
</dbReference>
<dbReference type="SMART" id="SM00530">
    <property type="entry name" value="HTH_XRE"/>
    <property type="match status" value="1"/>
</dbReference>
<dbReference type="PROSITE" id="PS50943">
    <property type="entry name" value="HTH_CROC1"/>
    <property type="match status" value="1"/>
</dbReference>
<dbReference type="AlphaFoldDB" id="A0A1M5QEV0"/>
<dbReference type="SUPFAM" id="SSF51182">
    <property type="entry name" value="RmlC-like cupins"/>
    <property type="match status" value="1"/>
</dbReference>
<protein>
    <submittedName>
        <fullName evidence="3">Transcriptional regulator, contains XRE-family HTH domain</fullName>
    </submittedName>
</protein>
<dbReference type="RefSeq" id="WP_073324796.1">
    <property type="nucleotide sequence ID" value="NZ_FQWD01000006.1"/>
</dbReference>
<dbReference type="CDD" id="cd00093">
    <property type="entry name" value="HTH_XRE"/>
    <property type="match status" value="1"/>
</dbReference>
<name>A0A1M5QEV0_9ALTE</name>
<dbReference type="PANTHER" id="PTHR46797">
    <property type="entry name" value="HTH-TYPE TRANSCRIPTIONAL REGULATOR"/>
    <property type="match status" value="1"/>
</dbReference>
<dbReference type="Gene3D" id="2.60.120.10">
    <property type="entry name" value="Jelly Rolls"/>
    <property type="match status" value="1"/>
</dbReference>